<keyword evidence="2" id="KW-1185">Reference proteome</keyword>
<dbReference type="EMBL" id="CM023488">
    <property type="protein sequence ID" value="KAH6923988.1"/>
    <property type="molecule type" value="Genomic_DNA"/>
</dbReference>
<reference evidence="1" key="1">
    <citation type="submission" date="2020-05" db="EMBL/GenBank/DDBJ databases">
        <title>Large-scale comparative analyses of tick genomes elucidate their genetic diversity and vector capacities.</title>
        <authorList>
            <person name="Jia N."/>
            <person name="Wang J."/>
            <person name="Shi W."/>
            <person name="Du L."/>
            <person name="Sun Y."/>
            <person name="Zhan W."/>
            <person name="Jiang J."/>
            <person name="Wang Q."/>
            <person name="Zhang B."/>
            <person name="Ji P."/>
            <person name="Sakyi L.B."/>
            <person name="Cui X."/>
            <person name="Yuan T."/>
            <person name="Jiang B."/>
            <person name="Yang W."/>
            <person name="Lam T.T.-Y."/>
            <person name="Chang Q."/>
            <person name="Ding S."/>
            <person name="Wang X."/>
            <person name="Zhu J."/>
            <person name="Ruan X."/>
            <person name="Zhao L."/>
            <person name="Wei J."/>
            <person name="Que T."/>
            <person name="Du C."/>
            <person name="Cheng J."/>
            <person name="Dai P."/>
            <person name="Han X."/>
            <person name="Huang E."/>
            <person name="Gao Y."/>
            <person name="Liu J."/>
            <person name="Shao H."/>
            <person name="Ye R."/>
            <person name="Li L."/>
            <person name="Wei W."/>
            <person name="Wang X."/>
            <person name="Wang C."/>
            <person name="Yang T."/>
            <person name="Huo Q."/>
            <person name="Li W."/>
            <person name="Guo W."/>
            <person name="Chen H."/>
            <person name="Zhou L."/>
            <person name="Ni X."/>
            <person name="Tian J."/>
            <person name="Zhou Y."/>
            <person name="Sheng Y."/>
            <person name="Liu T."/>
            <person name="Pan Y."/>
            <person name="Xia L."/>
            <person name="Li J."/>
            <person name="Zhao F."/>
            <person name="Cao W."/>
        </authorList>
    </citation>
    <scope>NUCLEOTIDE SEQUENCE</scope>
    <source>
        <strain evidence="1">Hyas-2018</strain>
    </source>
</reference>
<accession>A0ACB7RRG8</accession>
<dbReference type="Proteomes" id="UP000821845">
    <property type="component" value="Chromosome 8"/>
</dbReference>
<evidence type="ECO:0000313" key="1">
    <source>
        <dbReference type="EMBL" id="KAH6923988.1"/>
    </source>
</evidence>
<name>A0ACB7RRG8_HYAAI</name>
<proteinExistence type="predicted"/>
<organism evidence="1 2">
    <name type="scientific">Hyalomma asiaticum</name>
    <name type="common">Tick</name>
    <dbReference type="NCBI Taxonomy" id="266040"/>
    <lineage>
        <taxon>Eukaryota</taxon>
        <taxon>Metazoa</taxon>
        <taxon>Ecdysozoa</taxon>
        <taxon>Arthropoda</taxon>
        <taxon>Chelicerata</taxon>
        <taxon>Arachnida</taxon>
        <taxon>Acari</taxon>
        <taxon>Parasitiformes</taxon>
        <taxon>Ixodida</taxon>
        <taxon>Ixodoidea</taxon>
        <taxon>Ixodidae</taxon>
        <taxon>Hyalomminae</taxon>
        <taxon>Hyalomma</taxon>
    </lineage>
</organism>
<comment type="caution">
    <text evidence="1">The sequence shown here is derived from an EMBL/GenBank/DDBJ whole genome shotgun (WGS) entry which is preliminary data.</text>
</comment>
<protein>
    <submittedName>
        <fullName evidence="1">Uncharacterized protein</fullName>
    </submittedName>
</protein>
<sequence length="292" mass="32166">MSLMRGLSGYENVASSPSAVPPGTPVPSALRGRQDLERAHWPTDRRSPVPYSGAIVRQKPGLEEPRLVYPRILEGRSSDGKLMLHVHDELTLNLEQATVAAPQLRVLNEEDGASVIEMTGIVGPNHRIEPAATMERSVSGLIPHMVYEIQHAKVYDKALSIAEEDDNVHASNTLLHDTETLQKFLTYAQRKKSDFGNPDLVFLVTGRDVATGSNWATSATGLEEPRLVYPRLLEGRSSDGKLLLHLDDDLMLNLEQASVAAPQLRVIEEVDGASVTEMVSTQTPLKWSYVLY</sequence>
<gene>
    <name evidence="1" type="ORF">HPB50_010212</name>
</gene>
<evidence type="ECO:0000313" key="2">
    <source>
        <dbReference type="Proteomes" id="UP000821845"/>
    </source>
</evidence>